<dbReference type="EnsemblProtists" id="EOD17407">
    <property type="protein sequence ID" value="EOD17407"/>
    <property type="gene ID" value="EMIHUDRAFT_210093"/>
</dbReference>
<dbReference type="PaxDb" id="2903-EOD17407"/>
<dbReference type="RefSeq" id="XP_005769836.1">
    <property type="nucleotide sequence ID" value="XM_005769779.1"/>
</dbReference>
<reference evidence="2" key="1">
    <citation type="journal article" date="2013" name="Nature">
        <title>Pan genome of the phytoplankton Emiliania underpins its global distribution.</title>
        <authorList>
            <person name="Read B.A."/>
            <person name="Kegel J."/>
            <person name="Klute M.J."/>
            <person name="Kuo A."/>
            <person name="Lefebvre S.C."/>
            <person name="Maumus F."/>
            <person name="Mayer C."/>
            <person name="Miller J."/>
            <person name="Monier A."/>
            <person name="Salamov A."/>
            <person name="Young J."/>
            <person name="Aguilar M."/>
            <person name="Claverie J.M."/>
            <person name="Frickenhaus S."/>
            <person name="Gonzalez K."/>
            <person name="Herman E.K."/>
            <person name="Lin Y.C."/>
            <person name="Napier J."/>
            <person name="Ogata H."/>
            <person name="Sarno A.F."/>
            <person name="Shmutz J."/>
            <person name="Schroeder D."/>
            <person name="de Vargas C."/>
            <person name="Verret F."/>
            <person name="von Dassow P."/>
            <person name="Valentin K."/>
            <person name="Van de Peer Y."/>
            <person name="Wheeler G."/>
            <person name="Dacks J.B."/>
            <person name="Delwiche C.F."/>
            <person name="Dyhrman S.T."/>
            <person name="Glockner G."/>
            <person name="John U."/>
            <person name="Richards T."/>
            <person name="Worden A.Z."/>
            <person name="Zhang X."/>
            <person name="Grigoriev I.V."/>
            <person name="Allen A.E."/>
            <person name="Bidle K."/>
            <person name="Borodovsky M."/>
            <person name="Bowler C."/>
            <person name="Brownlee C."/>
            <person name="Cock J.M."/>
            <person name="Elias M."/>
            <person name="Gladyshev V.N."/>
            <person name="Groth M."/>
            <person name="Guda C."/>
            <person name="Hadaegh A."/>
            <person name="Iglesias-Rodriguez M.D."/>
            <person name="Jenkins J."/>
            <person name="Jones B.M."/>
            <person name="Lawson T."/>
            <person name="Leese F."/>
            <person name="Lindquist E."/>
            <person name="Lobanov A."/>
            <person name="Lomsadze A."/>
            <person name="Malik S.B."/>
            <person name="Marsh M.E."/>
            <person name="Mackinder L."/>
            <person name="Mock T."/>
            <person name="Mueller-Roeber B."/>
            <person name="Pagarete A."/>
            <person name="Parker M."/>
            <person name="Probert I."/>
            <person name="Quesneville H."/>
            <person name="Raines C."/>
            <person name="Rensing S.A."/>
            <person name="Riano-Pachon D.M."/>
            <person name="Richier S."/>
            <person name="Rokitta S."/>
            <person name="Shiraiwa Y."/>
            <person name="Soanes D.M."/>
            <person name="van der Giezen M."/>
            <person name="Wahlund T.M."/>
            <person name="Williams B."/>
            <person name="Wilson W."/>
            <person name="Wolfe G."/>
            <person name="Wurch L.L."/>
        </authorList>
    </citation>
    <scope>NUCLEOTIDE SEQUENCE</scope>
</reference>
<keyword evidence="2" id="KW-1185">Reference proteome</keyword>
<proteinExistence type="predicted"/>
<accession>A0A0D3J1M2</accession>
<evidence type="ECO:0000313" key="1">
    <source>
        <dbReference type="EnsemblProtists" id="EOD17407"/>
    </source>
</evidence>
<dbReference type="eggNOG" id="ENOG502SU3P">
    <property type="taxonomic scope" value="Eukaryota"/>
</dbReference>
<organism evidence="1 2">
    <name type="scientific">Emiliania huxleyi (strain CCMP1516)</name>
    <dbReference type="NCBI Taxonomy" id="280463"/>
    <lineage>
        <taxon>Eukaryota</taxon>
        <taxon>Haptista</taxon>
        <taxon>Haptophyta</taxon>
        <taxon>Prymnesiophyceae</taxon>
        <taxon>Isochrysidales</taxon>
        <taxon>Noelaerhabdaceae</taxon>
        <taxon>Emiliania</taxon>
    </lineage>
</organism>
<dbReference type="Gene3D" id="3.10.450.50">
    <property type="match status" value="2"/>
</dbReference>
<dbReference type="Proteomes" id="UP000013827">
    <property type="component" value="Unassembled WGS sequence"/>
</dbReference>
<sequence>MSSDGERLEISAVCADYFAALHGCDAERFRGMFHPRGVLLGLGPDGAVVRRDSAAFCAGVVARGASNEYAVHDRIVSIEFLGRACASAKVQIALPPAPESPTPTTTAVLYTDFLTLLRDDSIDGGAWRVIAKIYSSAPLDDADVRADGVTPADFSDVTRAVDGYCRSNRRCDGEGMARIFHPACCLTYALPDGIVVCDADEFCRVRVAGRWEQPAHRPYAHLRGDPRVAAADTLVSVDFAGPRACRVVLRIGCPPFLWTDVLLCLKLTAPVYGRDGWWIVAKSSSSVPFLQGERGEEGPHRK</sequence>
<reference evidence="1" key="2">
    <citation type="submission" date="2024-10" db="UniProtKB">
        <authorList>
            <consortium name="EnsemblProtists"/>
        </authorList>
    </citation>
    <scope>IDENTIFICATION</scope>
</reference>
<dbReference type="HOGENOM" id="CLU_922654_0_0_1"/>
<dbReference type="SUPFAM" id="SSF54427">
    <property type="entry name" value="NTF2-like"/>
    <property type="match status" value="2"/>
</dbReference>
<dbReference type="InterPro" id="IPR039437">
    <property type="entry name" value="FrzH/put_lumazine-bd"/>
</dbReference>
<dbReference type="Pfam" id="PF12893">
    <property type="entry name" value="Lumazine_bd_2"/>
    <property type="match status" value="1"/>
</dbReference>
<dbReference type="GeneID" id="17263557"/>
<protein>
    <recommendedName>
        <fullName evidence="3">SnoaL-like domain-containing protein</fullName>
    </recommendedName>
</protein>
<dbReference type="InterPro" id="IPR032710">
    <property type="entry name" value="NTF2-like_dom_sf"/>
</dbReference>
<dbReference type="AlphaFoldDB" id="A0A0D3J1M2"/>
<evidence type="ECO:0008006" key="3">
    <source>
        <dbReference type="Google" id="ProtNLM"/>
    </source>
</evidence>
<dbReference type="KEGG" id="ehx:EMIHUDRAFT_210093"/>
<name>A0A0D3J1M2_EMIH1</name>
<evidence type="ECO:0000313" key="2">
    <source>
        <dbReference type="Proteomes" id="UP000013827"/>
    </source>
</evidence>